<accession>A0A0C9Y2Z3</accession>
<evidence type="ECO:0000259" key="14">
    <source>
        <dbReference type="PROSITE" id="PS50405"/>
    </source>
</evidence>
<keyword evidence="6 13" id="KW-0436">Ligase</keyword>
<dbReference type="FunFam" id="1.10.1160.10:FF:000001">
    <property type="entry name" value="Glutamine--tRNA ligase"/>
    <property type="match status" value="1"/>
</dbReference>
<evidence type="ECO:0000256" key="1">
    <source>
        <dbReference type="ARBA" id="ARBA00004496"/>
    </source>
</evidence>
<dbReference type="Pfam" id="PF21972">
    <property type="entry name" value="Arc1p_N_like"/>
    <property type="match status" value="1"/>
</dbReference>
<dbReference type="InterPro" id="IPR020056">
    <property type="entry name" value="Rbsml_bL25/Gln-tRNA_synth_N"/>
</dbReference>
<dbReference type="SUPFAM" id="SSF52374">
    <property type="entry name" value="Nucleotidylyl transferase"/>
    <property type="match status" value="1"/>
</dbReference>
<keyword evidence="9 13" id="KW-0648">Protein biosynthesis</keyword>
<dbReference type="PANTHER" id="PTHR43097:SF5">
    <property type="entry name" value="GLUTAMATE--TRNA LIGASE"/>
    <property type="match status" value="1"/>
</dbReference>
<dbReference type="NCBIfam" id="TIGR00463">
    <property type="entry name" value="gltX_arch"/>
    <property type="match status" value="1"/>
</dbReference>
<keyword evidence="10 13" id="KW-0030">Aminoacyl-tRNA synthetase</keyword>
<dbReference type="Proteomes" id="UP000054477">
    <property type="component" value="Unassembled WGS sequence"/>
</dbReference>
<dbReference type="Pfam" id="PF20974">
    <property type="entry name" value="tRNA-synt_1c_C2"/>
    <property type="match status" value="1"/>
</dbReference>
<gene>
    <name evidence="15" type="ORF">K443DRAFT_672757</name>
</gene>
<comment type="similarity">
    <text evidence="2">Belongs to the class-I aminoacyl-tRNA synthetase family. Glutamate--tRNA ligase type 2 subfamily.</text>
</comment>
<dbReference type="InterPro" id="IPR053836">
    <property type="entry name" value="Arc1-like_N"/>
</dbReference>
<evidence type="ECO:0000256" key="10">
    <source>
        <dbReference type="ARBA" id="ARBA00023146"/>
    </source>
</evidence>
<evidence type="ECO:0000313" key="16">
    <source>
        <dbReference type="Proteomes" id="UP000054477"/>
    </source>
</evidence>
<proteinExistence type="inferred from homology"/>
<evidence type="ECO:0000256" key="3">
    <source>
        <dbReference type="ARBA" id="ARBA00012835"/>
    </source>
</evidence>
<organism evidence="15 16">
    <name type="scientific">Laccaria amethystina LaAM-08-1</name>
    <dbReference type="NCBI Taxonomy" id="1095629"/>
    <lineage>
        <taxon>Eukaryota</taxon>
        <taxon>Fungi</taxon>
        <taxon>Dikarya</taxon>
        <taxon>Basidiomycota</taxon>
        <taxon>Agaricomycotina</taxon>
        <taxon>Agaricomycetes</taxon>
        <taxon>Agaricomycetidae</taxon>
        <taxon>Agaricales</taxon>
        <taxon>Agaricineae</taxon>
        <taxon>Hydnangiaceae</taxon>
        <taxon>Laccaria</taxon>
    </lineage>
</organism>
<dbReference type="Gene3D" id="3.90.800.10">
    <property type="entry name" value="Glutamyl-tRNA Synthetase, Domain 3"/>
    <property type="match status" value="1"/>
</dbReference>
<evidence type="ECO:0000256" key="4">
    <source>
        <dbReference type="ARBA" id="ARBA00022490"/>
    </source>
</evidence>
<reference evidence="16" key="2">
    <citation type="submission" date="2015-01" db="EMBL/GenBank/DDBJ databases">
        <title>Evolutionary Origins and Diversification of the Mycorrhizal Mutualists.</title>
        <authorList>
            <consortium name="DOE Joint Genome Institute"/>
            <consortium name="Mycorrhizal Genomics Consortium"/>
            <person name="Kohler A."/>
            <person name="Kuo A."/>
            <person name="Nagy L.G."/>
            <person name="Floudas D."/>
            <person name="Copeland A."/>
            <person name="Barry K.W."/>
            <person name="Cichocki N."/>
            <person name="Veneault-Fourrey C."/>
            <person name="LaButti K."/>
            <person name="Lindquist E.A."/>
            <person name="Lipzen A."/>
            <person name="Lundell T."/>
            <person name="Morin E."/>
            <person name="Murat C."/>
            <person name="Riley R."/>
            <person name="Ohm R."/>
            <person name="Sun H."/>
            <person name="Tunlid A."/>
            <person name="Henrissat B."/>
            <person name="Grigoriev I.V."/>
            <person name="Hibbett D.S."/>
            <person name="Martin F."/>
        </authorList>
    </citation>
    <scope>NUCLEOTIDE SEQUENCE [LARGE SCALE GENOMIC DNA]</scope>
    <source>
        <strain evidence="16">LaAM-08-1</strain>
    </source>
</reference>
<dbReference type="PROSITE" id="PS00178">
    <property type="entry name" value="AA_TRNA_LIGASE_I"/>
    <property type="match status" value="1"/>
</dbReference>
<dbReference type="Gene3D" id="1.10.1160.10">
    <property type="entry name" value="Glutamyl-trna Synthetase, Domain 2"/>
    <property type="match status" value="1"/>
</dbReference>
<evidence type="ECO:0000256" key="13">
    <source>
        <dbReference type="RuleBase" id="RU363037"/>
    </source>
</evidence>
<keyword evidence="16" id="KW-1185">Reference proteome</keyword>
<keyword evidence="5" id="KW-0597">Phosphoprotein</keyword>
<dbReference type="PROSITE" id="PS50405">
    <property type="entry name" value="GST_CTER"/>
    <property type="match status" value="1"/>
</dbReference>
<dbReference type="AlphaFoldDB" id="A0A0C9Y2Z3"/>
<dbReference type="Gene3D" id="2.40.240.10">
    <property type="entry name" value="Ribosomal Protein L25, Chain P"/>
    <property type="match status" value="1"/>
</dbReference>
<feature type="domain" description="GST C-terminal" evidence="14">
    <location>
        <begin position="47"/>
        <end position="176"/>
    </location>
</feature>
<dbReference type="InterPro" id="IPR010987">
    <property type="entry name" value="Glutathione-S-Trfase_C-like"/>
</dbReference>
<evidence type="ECO:0000256" key="2">
    <source>
        <dbReference type="ARBA" id="ARBA00008927"/>
    </source>
</evidence>
<dbReference type="FunFam" id="3.40.50.620:FF:000070">
    <property type="entry name" value="Bifunctional glutamate/proline--tRNA ligase"/>
    <property type="match status" value="1"/>
</dbReference>
<dbReference type="SUPFAM" id="SSF47616">
    <property type="entry name" value="GST C-terminal domain-like"/>
    <property type="match status" value="1"/>
</dbReference>
<dbReference type="GO" id="GO:0010494">
    <property type="term" value="C:cytoplasmic stress granule"/>
    <property type="evidence" value="ECO:0007669"/>
    <property type="project" value="UniProtKB-ARBA"/>
</dbReference>
<dbReference type="HOGENOM" id="CLU_001882_1_2_1"/>
<dbReference type="SUPFAM" id="SSF50715">
    <property type="entry name" value="Ribosomal protein L25-like"/>
    <property type="match status" value="1"/>
</dbReference>
<dbReference type="InterPro" id="IPR014729">
    <property type="entry name" value="Rossmann-like_a/b/a_fold"/>
</dbReference>
<dbReference type="STRING" id="1095629.A0A0C9Y2Z3"/>
<dbReference type="GO" id="GO:0005524">
    <property type="term" value="F:ATP binding"/>
    <property type="evidence" value="ECO:0007669"/>
    <property type="project" value="UniProtKB-KW"/>
</dbReference>
<dbReference type="OrthoDB" id="10250478at2759"/>
<reference evidence="15 16" key="1">
    <citation type="submission" date="2014-04" db="EMBL/GenBank/DDBJ databases">
        <authorList>
            <consortium name="DOE Joint Genome Institute"/>
            <person name="Kuo A."/>
            <person name="Kohler A."/>
            <person name="Nagy L.G."/>
            <person name="Floudas D."/>
            <person name="Copeland A."/>
            <person name="Barry K.W."/>
            <person name="Cichocki N."/>
            <person name="Veneault-Fourrey C."/>
            <person name="LaButti K."/>
            <person name="Lindquist E.A."/>
            <person name="Lipzen A."/>
            <person name="Lundell T."/>
            <person name="Morin E."/>
            <person name="Murat C."/>
            <person name="Sun H."/>
            <person name="Tunlid A."/>
            <person name="Henrissat B."/>
            <person name="Grigoriev I.V."/>
            <person name="Hibbett D.S."/>
            <person name="Martin F."/>
            <person name="Nordberg H.P."/>
            <person name="Cantor M.N."/>
            <person name="Hua S.X."/>
        </authorList>
    </citation>
    <scope>NUCLEOTIDE SEQUENCE [LARGE SCALE GENOMIC DNA]</scope>
    <source>
        <strain evidence="15 16">LaAM-08-1</strain>
    </source>
</reference>
<dbReference type="PRINTS" id="PR00987">
    <property type="entry name" value="TRNASYNTHGLU"/>
</dbReference>
<dbReference type="InterPro" id="IPR004526">
    <property type="entry name" value="Glu-tRNA-synth_arc/euk"/>
</dbReference>
<dbReference type="InterPro" id="IPR020061">
    <property type="entry name" value="Glu_tRNA_lig_a-bdl"/>
</dbReference>
<evidence type="ECO:0000256" key="5">
    <source>
        <dbReference type="ARBA" id="ARBA00022553"/>
    </source>
</evidence>
<evidence type="ECO:0000256" key="6">
    <source>
        <dbReference type="ARBA" id="ARBA00022598"/>
    </source>
</evidence>
<dbReference type="InterPro" id="IPR020059">
    <property type="entry name" value="Glu/Gln-tRNA-synth_Ib_codon-bd"/>
</dbReference>
<protein>
    <recommendedName>
        <fullName evidence="3">glutamate--tRNA ligase</fullName>
        <ecNumber evidence="3">6.1.1.17</ecNumber>
    </recommendedName>
    <alternativeName>
        <fullName evidence="11">Glutamyl-tRNA synthetase</fullName>
    </alternativeName>
</protein>
<dbReference type="Gene3D" id="3.40.50.620">
    <property type="entry name" value="HUPs"/>
    <property type="match status" value="1"/>
</dbReference>
<evidence type="ECO:0000313" key="15">
    <source>
        <dbReference type="EMBL" id="KIK08264.1"/>
    </source>
</evidence>
<dbReference type="EC" id="6.1.1.17" evidence="3"/>
<dbReference type="Gene3D" id="1.20.1050.130">
    <property type="match status" value="1"/>
</dbReference>
<dbReference type="InterPro" id="IPR020058">
    <property type="entry name" value="Glu/Gln-tRNA-synth_Ib_cat-dom"/>
</dbReference>
<dbReference type="InterPro" id="IPR001412">
    <property type="entry name" value="aa-tRNA-synth_I_CS"/>
</dbReference>
<keyword evidence="7 13" id="KW-0547">Nucleotide-binding</keyword>
<dbReference type="InterPro" id="IPR000924">
    <property type="entry name" value="Glu/Gln-tRNA-synth"/>
</dbReference>
<dbReference type="Pfam" id="PF00749">
    <property type="entry name" value="tRNA-synt_1c"/>
    <property type="match status" value="1"/>
</dbReference>
<dbReference type="EMBL" id="KN838543">
    <property type="protein sequence ID" value="KIK08264.1"/>
    <property type="molecule type" value="Genomic_DNA"/>
</dbReference>
<name>A0A0C9Y2Z3_9AGAR</name>
<evidence type="ECO:0000256" key="9">
    <source>
        <dbReference type="ARBA" id="ARBA00022917"/>
    </source>
</evidence>
<dbReference type="GO" id="GO:0005829">
    <property type="term" value="C:cytosol"/>
    <property type="evidence" value="ECO:0007669"/>
    <property type="project" value="TreeGrafter"/>
</dbReference>
<comment type="subcellular location">
    <subcellularLocation>
        <location evidence="1">Cytoplasm</location>
    </subcellularLocation>
</comment>
<dbReference type="HAMAP" id="MF_02076">
    <property type="entry name" value="Glu_tRNA_synth_type2"/>
    <property type="match status" value="1"/>
</dbReference>
<dbReference type="GO" id="GO:0017102">
    <property type="term" value="C:methionyl glutamyl tRNA synthetase complex"/>
    <property type="evidence" value="ECO:0007669"/>
    <property type="project" value="UniProtKB-ARBA"/>
</dbReference>
<dbReference type="FunFam" id="2.40.240.10:FF:000004">
    <property type="entry name" value="Glutamyl-tRNA synthetase, cytoplasmic"/>
    <property type="match status" value="1"/>
</dbReference>
<evidence type="ECO:0000256" key="8">
    <source>
        <dbReference type="ARBA" id="ARBA00022840"/>
    </source>
</evidence>
<dbReference type="InterPro" id="IPR050132">
    <property type="entry name" value="Gln/Glu-tRNA_Ligase"/>
</dbReference>
<evidence type="ECO:0000256" key="12">
    <source>
        <dbReference type="ARBA" id="ARBA00048351"/>
    </source>
</evidence>
<dbReference type="GO" id="GO:0004818">
    <property type="term" value="F:glutamate-tRNA ligase activity"/>
    <property type="evidence" value="ECO:0007669"/>
    <property type="project" value="UniProtKB-EC"/>
</dbReference>
<sequence length="751" mass="84292">MTSTLILPTNQTPFPYAACAIAAYTGTAAIVFDDGASSLTLTSNSSNLSDEAAIVQVLATQGGLAEDSEKSQAFFAQAKSVLTLTAIADIILALDSLDDHLAFRTFLVGHNISAADWIVWGSLKANIKAVGLLKNSNHCHALRWFSHLESLKSTQTVLSDLNNAKAHKIRSNKTAAGFALGLQDAIEGHVVTRFPPEPSGYLHIGHAKAAILNQYFAKMYNGKLIIRFDDTNPSKERTEFENTILEDLQLMGIHGDVVTHTSDYFDQLYELAVKLISLGEAYADDTEKEQMQRERFDGIASKHRDDSVHDSLARFEEMKAGTTEGVRWCIRAKISVDNPNKALRDPVIYRCNLLPHHRTGDKWKIYPTYDFACPIVDSTEGVTHALRTNEYRDRNPQYQWMIDALNLRKVNIWDFSRLNFVYTLLSKRKLHWFVDNKHVSGWDDPRFPTVRGIRRRGMTIEALTQFMLSQGPSQAVVSLEWDSIWTLNKKIIDPVAPRHWAIVKKNSVPVTIQGGPQTLEVKSIPKHKKNADVGVKKTTYSSSILVEQEDAASFEDQEEITLMDWGNAIVRSKVVDTSGLVTSIEMELNLEGDFRKTKKKITWLASPTQDHPLPTVSLVDFDYIITKKKLEETDDVADFVTPVSEFKEEAYADANALELTRGEIMQFERKGYYVFDQSVNGVLEFFKIPDGKAAGIASKANNVAATPPVVNTTAAKPYFESKMYHMEKIYGDDAIPEVETRMYKMQSVYQV</sequence>
<dbReference type="Pfam" id="PF03950">
    <property type="entry name" value="tRNA-synt_1c_C"/>
    <property type="match status" value="1"/>
</dbReference>
<evidence type="ECO:0000256" key="7">
    <source>
        <dbReference type="ARBA" id="ARBA00022741"/>
    </source>
</evidence>
<dbReference type="InterPro" id="IPR036282">
    <property type="entry name" value="Glutathione-S-Trfase_C_sf"/>
</dbReference>
<dbReference type="InterPro" id="IPR049437">
    <property type="entry name" value="tRNA-synt_1c_C2"/>
</dbReference>
<dbReference type="PANTHER" id="PTHR43097">
    <property type="entry name" value="GLUTAMINE-TRNA LIGASE"/>
    <property type="match status" value="1"/>
</dbReference>
<keyword evidence="4" id="KW-0963">Cytoplasm</keyword>
<dbReference type="FunFam" id="3.90.800.10:FF:000001">
    <property type="entry name" value="Glutamine--tRNA ligase"/>
    <property type="match status" value="1"/>
</dbReference>
<comment type="catalytic activity">
    <reaction evidence="12">
        <text>tRNA(Glu) + L-glutamate + ATP = L-glutamyl-tRNA(Glu) + AMP + diphosphate</text>
        <dbReference type="Rhea" id="RHEA:23540"/>
        <dbReference type="Rhea" id="RHEA-COMP:9663"/>
        <dbReference type="Rhea" id="RHEA-COMP:9680"/>
        <dbReference type="ChEBI" id="CHEBI:29985"/>
        <dbReference type="ChEBI" id="CHEBI:30616"/>
        <dbReference type="ChEBI" id="CHEBI:33019"/>
        <dbReference type="ChEBI" id="CHEBI:78442"/>
        <dbReference type="ChEBI" id="CHEBI:78520"/>
        <dbReference type="ChEBI" id="CHEBI:456215"/>
        <dbReference type="EC" id="6.1.1.17"/>
    </reaction>
</comment>
<feature type="non-terminal residue" evidence="15">
    <location>
        <position position="1"/>
    </location>
</feature>
<keyword evidence="8 13" id="KW-0067">ATP-binding</keyword>
<evidence type="ECO:0000256" key="11">
    <source>
        <dbReference type="ARBA" id="ARBA00030865"/>
    </source>
</evidence>
<dbReference type="GO" id="GO:0006424">
    <property type="term" value="P:glutamyl-tRNA aminoacylation"/>
    <property type="evidence" value="ECO:0007669"/>
    <property type="project" value="InterPro"/>
</dbReference>
<dbReference type="InterPro" id="IPR011035">
    <property type="entry name" value="Ribosomal_bL25/Gln-tRNA_synth"/>
</dbReference>
<dbReference type="CDD" id="cd00807">
    <property type="entry name" value="GlnRS_core"/>
    <property type="match status" value="1"/>
</dbReference>